<evidence type="ECO:0000256" key="3">
    <source>
        <dbReference type="ARBA" id="ARBA00022448"/>
    </source>
</evidence>
<feature type="transmembrane region" description="Helical" evidence="8">
    <location>
        <begin position="245"/>
        <end position="267"/>
    </location>
</feature>
<feature type="transmembrane region" description="Helical" evidence="8">
    <location>
        <begin position="207"/>
        <end position="225"/>
    </location>
</feature>
<evidence type="ECO:0000256" key="8">
    <source>
        <dbReference type="SAM" id="Phobius"/>
    </source>
</evidence>
<evidence type="ECO:0000256" key="1">
    <source>
        <dbReference type="ARBA" id="ARBA00004141"/>
    </source>
</evidence>
<sequence length="357" mass="38877">MAAVPDSTKDAEVPVTAGKEAQEESGQEEFTNPLQGSWSDMLAWSCQQIKDLLGLAVVTGSLLIYGVLQERIMTIGFGPHSELFGHSIFLVLCNRLVTCMAACAYVMLTEPNMNAVAPMSSYAAISCTNVIATSCQYEALKYVSFAIQTLAKSAKALPVMIWGTVYMNKQYKPMDYILALTITMGCTVFVLNGPVASRTVSDTSNPGYLLIGAALMIVYLAVDGLTSTWQDGLFHAHKMSVCHQVMYTTAFSTSISFMGTVGTNQLIPSILFLVRNPDALWYILALCASSAAMQVIISYTIKRYGSLAFATVMTTRQFFSILVSSLVFWTPLMKGQWLGISIVFGAMYLKLLQQSTG</sequence>
<keyword evidence="4 8" id="KW-0812">Transmembrane</keyword>
<gene>
    <name evidence="9" type="ORF">DTER00134_LOCUS12035</name>
</gene>
<proteinExistence type="inferred from homology"/>
<dbReference type="GO" id="GO:0046964">
    <property type="term" value="F:3'-phosphoadenosine 5'-phosphosulfate transmembrane transporter activity"/>
    <property type="evidence" value="ECO:0007669"/>
    <property type="project" value="TreeGrafter"/>
</dbReference>
<comment type="similarity">
    <text evidence="2">Belongs to the nucleotide-sugar transporter family. UDP-galactose:UMP antiporter (TC 2.A.7.11) subfamily.</text>
</comment>
<evidence type="ECO:0000256" key="5">
    <source>
        <dbReference type="ARBA" id="ARBA00022989"/>
    </source>
</evidence>
<name>A0A7S3QZ51_DUNTE</name>
<feature type="transmembrane region" description="Helical" evidence="8">
    <location>
        <begin position="52"/>
        <end position="68"/>
    </location>
</feature>
<dbReference type="GO" id="GO:0000139">
    <property type="term" value="C:Golgi membrane"/>
    <property type="evidence" value="ECO:0007669"/>
    <property type="project" value="TreeGrafter"/>
</dbReference>
<dbReference type="GO" id="GO:0005789">
    <property type="term" value="C:endoplasmic reticulum membrane"/>
    <property type="evidence" value="ECO:0007669"/>
    <property type="project" value="TreeGrafter"/>
</dbReference>
<feature type="transmembrane region" description="Helical" evidence="8">
    <location>
        <begin position="307"/>
        <end position="329"/>
    </location>
</feature>
<keyword evidence="3" id="KW-0813">Transport</keyword>
<comment type="subcellular location">
    <subcellularLocation>
        <location evidence="1">Membrane</location>
        <topology evidence="1">Multi-pass membrane protein</topology>
    </subcellularLocation>
</comment>
<evidence type="ECO:0000256" key="4">
    <source>
        <dbReference type="ARBA" id="ARBA00022692"/>
    </source>
</evidence>
<feature type="transmembrane region" description="Helical" evidence="8">
    <location>
        <begin position="88"/>
        <end position="108"/>
    </location>
</feature>
<dbReference type="EMBL" id="HBIP01020269">
    <property type="protein sequence ID" value="CAE0496962.1"/>
    <property type="molecule type" value="Transcribed_RNA"/>
</dbReference>
<dbReference type="AlphaFoldDB" id="A0A7S3QZ51"/>
<protein>
    <submittedName>
        <fullName evidence="9">Uncharacterized protein</fullName>
    </submittedName>
</protein>
<feature type="transmembrane region" description="Helical" evidence="8">
    <location>
        <begin position="176"/>
        <end position="195"/>
    </location>
</feature>
<evidence type="ECO:0000256" key="7">
    <source>
        <dbReference type="SAM" id="MobiDB-lite"/>
    </source>
</evidence>
<evidence type="ECO:0000256" key="6">
    <source>
        <dbReference type="ARBA" id="ARBA00023136"/>
    </source>
</evidence>
<organism evidence="9">
    <name type="scientific">Dunaliella tertiolecta</name>
    <name type="common">Green alga</name>
    <dbReference type="NCBI Taxonomy" id="3047"/>
    <lineage>
        <taxon>Eukaryota</taxon>
        <taxon>Viridiplantae</taxon>
        <taxon>Chlorophyta</taxon>
        <taxon>core chlorophytes</taxon>
        <taxon>Chlorophyceae</taxon>
        <taxon>CS clade</taxon>
        <taxon>Chlamydomonadales</taxon>
        <taxon>Dunaliellaceae</taxon>
        <taxon>Dunaliella</taxon>
    </lineage>
</organism>
<keyword evidence="5 8" id="KW-1133">Transmembrane helix</keyword>
<dbReference type="InterPro" id="IPR013657">
    <property type="entry name" value="SCL35B1-4/HUT1"/>
</dbReference>
<feature type="transmembrane region" description="Helical" evidence="8">
    <location>
        <begin position="279"/>
        <end position="300"/>
    </location>
</feature>
<reference evidence="9" key="1">
    <citation type="submission" date="2021-01" db="EMBL/GenBank/DDBJ databases">
        <authorList>
            <person name="Corre E."/>
            <person name="Pelletier E."/>
            <person name="Niang G."/>
            <person name="Scheremetjew M."/>
            <person name="Finn R."/>
            <person name="Kale V."/>
            <person name="Holt S."/>
            <person name="Cochrane G."/>
            <person name="Meng A."/>
            <person name="Brown T."/>
            <person name="Cohen L."/>
        </authorList>
    </citation>
    <scope>NUCLEOTIDE SEQUENCE</scope>
    <source>
        <strain evidence="9">CCMP1320</strain>
    </source>
</reference>
<evidence type="ECO:0000313" key="9">
    <source>
        <dbReference type="EMBL" id="CAE0496962.1"/>
    </source>
</evidence>
<evidence type="ECO:0000256" key="2">
    <source>
        <dbReference type="ARBA" id="ARBA00008349"/>
    </source>
</evidence>
<dbReference type="Pfam" id="PF08449">
    <property type="entry name" value="UAA"/>
    <property type="match status" value="1"/>
</dbReference>
<dbReference type="PANTHER" id="PTHR10778">
    <property type="entry name" value="SOLUTE CARRIER FAMILY 35 MEMBER B"/>
    <property type="match status" value="1"/>
</dbReference>
<dbReference type="PANTHER" id="PTHR10778:SF13">
    <property type="entry name" value="ADENOSINE 3'-PHOSPHO 5'-PHOSPHOSULFATE TRANSPORTER 1"/>
    <property type="match status" value="1"/>
</dbReference>
<keyword evidence="6 8" id="KW-0472">Membrane</keyword>
<accession>A0A7S3QZ51</accession>
<feature type="region of interest" description="Disordered" evidence="7">
    <location>
        <begin position="1"/>
        <end position="32"/>
    </location>
</feature>